<reference evidence="2" key="1">
    <citation type="submission" date="2016-10" db="EMBL/GenBank/DDBJ databases">
        <authorList>
            <person name="Varghese N."/>
            <person name="Submissions S."/>
        </authorList>
    </citation>
    <scope>NUCLEOTIDE SEQUENCE [LARGE SCALE GENOMIC DNA]</scope>
    <source>
        <strain evidence="2">DSM 173</strain>
    </source>
</reference>
<dbReference type="Proteomes" id="UP000198672">
    <property type="component" value="Unassembled WGS sequence"/>
</dbReference>
<gene>
    <name evidence="1" type="ORF">SAMN05421644_1513</name>
</gene>
<evidence type="ECO:0000313" key="2">
    <source>
        <dbReference type="Proteomes" id="UP000198672"/>
    </source>
</evidence>
<dbReference type="AlphaFoldDB" id="A0A1H3J1S9"/>
<accession>A0A1H3J1S9</accession>
<dbReference type="EMBL" id="FNOW01000051">
    <property type="protein sequence ID" value="SDY33545.1"/>
    <property type="molecule type" value="Genomic_DNA"/>
</dbReference>
<protein>
    <submittedName>
        <fullName evidence="1">Uncharacterized protein</fullName>
    </submittedName>
</protein>
<organism evidence="1 2">
    <name type="scientific">Allochromatium warmingii</name>
    <name type="common">Chromatium warmingii</name>
    <dbReference type="NCBI Taxonomy" id="61595"/>
    <lineage>
        <taxon>Bacteria</taxon>
        <taxon>Pseudomonadati</taxon>
        <taxon>Pseudomonadota</taxon>
        <taxon>Gammaproteobacteria</taxon>
        <taxon>Chromatiales</taxon>
        <taxon>Chromatiaceae</taxon>
        <taxon>Allochromatium</taxon>
    </lineage>
</organism>
<proteinExistence type="predicted"/>
<keyword evidence="2" id="KW-1185">Reference proteome</keyword>
<sequence>MSADLHPKGEKDDWFRIPMRGYESNYGEIEQRRTGVPNPHEGL</sequence>
<evidence type="ECO:0000313" key="1">
    <source>
        <dbReference type="EMBL" id="SDY33545.1"/>
    </source>
</evidence>
<name>A0A1H3J1S9_ALLWA</name>